<evidence type="ECO:0000256" key="6">
    <source>
        <dbReference type="ARBA" id="ARBA00023014"/>
    </source>
</evidence>
<keyword evidence="6" id="KW-0411">Iron-sulfur</keyword>
<dbReference type="STRING" id="1841861.GCA_900157365_00393"/>
<evidence type="ECO:0000256" key="4">
    <source>
        <dbReference type="ARBA" id="ARBA00023002"/>
    </source>
</evidence>
<evidence type="ECO:0000259" key="7">
    <source>
        <dbReference type="PROSITE" id="PS51296"/>
    </source>
</evidence>
<dbReference type="CDD" id="cd00680">
    <property type="entry name" value="RHO_alpha_C"/>
    <property type="match status" value="1"/>
</dbReference>
<dbReference type="SUPFAM" id="SSF55961">
    <property type="entry name" value="Bet v1-like"/>
    <property type="match status" value="1"/>
</dbReference>
<dbReference type="InterPro" id="IPR015879">
    <property type="entry name" value="Ring_hydroxy_dOase_asu_C_dom"/>
</dbReference>
<dbReference type="InterPro" id="IPR036922">
    <property type="entry name" value="Rieske_2Fe-2S_sf"/>
</dbReference>
<evidence type="ECO:0000256" key="2">
    <source>
        <dbReference type="ARBA" id="ARBA00022714"/>
    </source>
</evidence>
<gene>
    <name evidence="8" type="ORF">MNAB215_2076</name>
</gene>
<dbReference type="PROSITE" id="PS51296">
    <property type="entry name" value="RIESKE"/>
    <property type="match status" value="1"/>
</dbReference>
<keyword evidence="2" id="KW-0001">2Fe-2S</keyword>
<dbReference type="GO" id="GO:0004497">
    <property type="term" value="F:monooxygenase activity"/>
    <property type="evidence" value="ECO:0007669"/>
    <property type="project" value="UniProtKB-ARBA"/>
</dbReference>
<dbReference type="InterPro" id="IPR017941">
    <property type="entry name" value="Rieske_2Fe-2S"/>
</dbReference>
<name>A0A2U3P7Y9_9MYCO</name>
<dbReference type="GO" id="GO:0016705">
    <property type="term" value="F:oxidoreductase activity, acting on paired donors, with incorporation or reduction of molecular oxygen"/>
    <property type="evidence" value="ECO:0007669"/>
    <property type="project" value="UniProtKB-ARBA"/>
</dbReference>
<feature type="domain" description="Rieske" evidence="7">
    <location>
        <begin position="50"/>
        <end position="166"/>
    </location>
</feature>
<keyword evidence="9" id="KW-1185">Reference proteome</keyword>
<dbReference type="Gene3D" id="2.102.10.10">
    <property type="entry name" value="Rieske [2Fe-2S] iron-sulphur domain"/>
    <property type="match status" value="1"/>
</dbReference>
<dbReference type="CDD" id="cd03469">
    <property type="entry name" value="Rieske_RO_Alpha_N"/>
    <property type="match status" value="1"/>
</dbReference>
<dbReference type="EMBL" id="FUEZ01000004">
    <property type="protein sequence ID" value="SPM39883.1"/>
    <property type="molecule type" value="Genomic_DNA"/>
</dbReference>
<dbReference type="Proteomes" id="UP000240424">
    <property type="component" value="Unassembled WGS sequence"/>
</dbReference>
<dbReference type="Gene3D" id="3.90.380.10">
    <property type="entry name" value="Naphthalene 1,2-dioxygenase Alpha Subunit, Chain A, domain 1"/>
    <property type="match status" value="1"/>
</dbReference>
<evidence type="ECO:0000256" key="5">
    <source>
        <dbReference type="ARBA" id="ARBA00023004"/>
    </source>
</evidence>
<dbReference type="SUPFAM" id="SSF50022">
    <property type="entry name" value="ISP domain"/>
    <property type="match status" value="1"/>
</dbReference>
<dbReference type="AlphaFoldDB" id="A0A2U3P7Y9"/>
<protein>
    <submittedName>
        <fullName evidence="8">(2Fe-2S)-binding protein</fullName>
    </submittedName>
</protein>
<evidence type="ECO:0000313" key="9">
    <source>
        <dbReference type="Proteomes" id="UP000240424"/>
    </source>
</evidence>
<comment type="cofactor">
    <cofactor evidence="1">
        <name>Fe cation</name>
        <dbReference type="ChEBI" id="CHEBI:24875"/>
    </cofactor>
</comment>
<evidence type="ECO:0000313" key="8">
    <source>
        <dbReference type="EMBL" id="SPM39883.1"/>
    </source>
</evidence>
<proteinExistence type="predicted"/>
<dbReference type="Pfam" id="PF00848">
    <property type="entry name" value="Ring_hydroxyl_A"/>
    <property type="match status" value="1"/>
</dbReference>
<feature type="non-terminal residue" evidence="8">
    <location>
        <position position="1"/>
    </location>
</feature>
<dbReference type="InterPro" id="IPR001663">
    <property type="entry name" value="Rng_hydr_dOase-A"/>
</dbReference>
<dbReference type="Pfam" id="PF00355">
    <property type="entry name" value="Rieske"/>
    <property type="match status" value="1"/>
</dbReference>
<keyword evidence="4" id="KW-0560">Oxidoreductase</keyword>
<dbReference type="PANTHER" id="PTHR43756:SF5">
    <property type="entry name" value="CHOLINE MONOOXYGENASE, CHLOROPLASTIC"/>
    <property type="match status" value="1"/>
</dbReference>
<accession>A0A2U3P7Y9</accession>
<keyword evidence="3" id="KW-0479">Metal-binding</keyword>
<evidence type="ECO:0000256" key="1">
    <source>
        <dbReference type="ARBA" id="ARBA00001962"/>
    </source>
</evidence>
<dbReference type="PRINTS" id="PR00090">
    <property type="entry name" value="RNGDIOXGNASE"/>
</dbReference>
<evidence type="ECO:0000256" key="3">
    <source>
        <dbReference type="ARBA" id="ARBA00022723"/>
    </source>
</evidence>
<reference evidence="8 9" key="1">
    <citation type="submission" date="2017-01" db="EMBL/GenBank/DDBJ databases">
        <authorList>
            <consortium name="Urmite Genomes"/>
        </authorList>
    </citation>
    <scope>NUCLEOTIDE SEQUENCE [LARGE SCALE GENOMIC DNA]</scope>
    <source>
        <strain evidence="8 9">AB215</strain>
    </source>
</reference>
<dbReference type="GO" id="GO:0051537">
    <property type="term" value="F:2 iron, 2 sulfur cluster binding"/>
    <property type="evidence" value="ECO:0007669"/>
    <property type="project" value="UniProtKB-KW"/>
</dbReference>
<keyword evidence="5" id="KW-0408">Iron</keyword>
<dbReference type="PANTHER" id="PTHR43756">
    <property type="entry name" value="CHOLINE MONOOXYGENASE, CHLOROPLASTIC"/>
    <property type="match status" value="1"/>
</dbReference>
<organism evidence="8 9">
    <name type="scientific">Mycobacterium numidiamassiliense</name>
    <dbReference type="NCBI Taxonomy" id="1841861"/>
    <lineage>
        <taxon>Bacteria</taxon>
        <taxon>Bacillati</taxon>
        <taxon>Actinomycetota</taxon>
        <taxon>Actinomycetes</taxon>
        <taxon>Mycobacteriales</taxon>
        <taxon>Mycobacteriaceae</taxon>
        <taxon>Mycobacterium</taxon>
    </lineage>
</organism>
<sequence>VTSIQQRLSTGRGKFTTDYPELGTAPVNYEDSISEEFFADERKAVFERNWLCVGRIERLPRKGSYFTRDLPGRLASIVIARDRDDTVHAFHNVCAHRGNKVVWQEHPGRESSGSCRAFSCKYHGWRYGLDGKVNHITNEGEFFNLDKSTLRMPPVHCEVWAGFIFINLADDPVPLRSFLGDGLLPIEAYPFEKMTQHYGFSTRINGNWKLAVDSVCEWYHPPYVHGRFIDPDVAKAEKMVPPVDSYHYDLFRPHMLTSVPGPPPLPAREPGTAGPARQDQRWVYKLFRAGLFGPDDIPDIGLENGGLGESGFLNRGGIASWGNDQFWVFPNISIQLWARNYYITYTYWPETVDTHIYEIDMYFVPPANATDRLAQELVVDSTIEFAMQDVNTIEATHSALKTRAQNTFHLSDQELLIRQFHTVIRDTVDGYRAANTKRQDV</sequence>
<dbReference type="GO" id="GO:0005506">
    <property type="term" value="F:iron ion binding"/>
    <property type="evidence" value="ECO:0007669"/>
    <property type="project" value="InterPro"/>
</dbReference>